<dbReference type="SUPFAM" id="SSF50723">
    <property type="entry name" value="Core binding factor beta, CBF"/>
    <property type="match status" value="1"/>
</dbReference>
<dbReference type="GO" id="GO:0016513">
    <property type="term" value="C:core-binding factor complex"/>
    <property type="evidence" value="ECO:0007669"/>
    <property type="project" value="TreeGrafter"/>
</dbReference>
<dbReference type="Proteomes" id="UP001187531">
    <property type="component" value="Unassembled WGS sequence"/>
</dbReference>
<gene>
    <name evidence="5" type="ORF">QYM36_018427</name>
</gene>
<protein>
    <recommendedName>
        <fullName evidence="7">Protein big brother</fullName>
    </recommendedName>
</protein>
<proteinExistence type="inferred from homology"/>
<comment type="function">
    <text evidence="4">Regulates the DNA-binding properties of Runt.</text>
</comment>
<keyword evidence="6" id="KW-1185">Reference proteome</keyword>
<comment type="caution">
    <text evidence="5">The sequence shown here is derived from an EMBL/GenBank/DDBJ whole genome shotgun (WGS) entry which is preliminary data.</text>
</comment>
<comment type="similarity">
    <text evidence="3">Belongs to the CBF-beta family.</text>
</comment>
<evidence type="ECO:0008006" key="7">
    <source>
        <dbReference type="Google" id="ProtNLM"/>
    </source>
</evidence>
<keyword evidence="2" id="KW-0539">Nucleus</keyword>
<evidence type="ECO:0000256" key="4">
    <source>
        <dbReference type="ARBA" id="ARBA00057581"/>
    </source>
</evidence>
<dbReference type="GO" id="GO:0035206">
    <property type="term" value="P:regulation of hemocyte proliferation"/>
    <property type="evidence" value="ECO:0007669"/>
    <property type="project" value="UniProtKB-ARBA"/>
</dbReference>
<name>A0AA88H2G0_ARTSF</name>
<dbReference type="GO" id="GO:0006357">
    <property type="term" value="P:regulation of transcription by RNA polymerase II"/>
    <property type="evidence" value="ECO:0007669"/>
    <property type="project" value="TreeGrafter"/>
</dbReference>
<comment type="subcellular location">
    <subcellularLocation>
        <location evidence="1">Nucleus</location>
    </subcellularLocation>
</comment>
<evidence type="ECO:0000313" key="5">
    <source>
        <dbReference type="EMBL" id="KAK2703030.1"/>
    </source>
</evidence>
<dbReference type="GO" id="GO:0003713">
    <property type="term" value="F:transcription coactivator activity"/>
    <property type="evidence" value="ECO:0007669"/>
    <property type="project" value="InterPro"/>
</dbReference>
<dbReference type="AlphaFoldDB" id="A0AA88H2G0"/>
<evidence type="ECO:0000313" key="6">
    <source>
        <dbReference type="Proteomes" id="UP001187531"/>
    </source>
</evidence>
<dbReference type="InterPro" id="IPR036552">
    <property type="entry name" value="CBF_bsu_sf"/>
</dbReference>
<organism evidence="5 6">
    <name type="scientific">Artemia franciscana</name>
    <name type="common">Brine shrimp</name>
    <name type="synonym">Artemia sanfranciscana</name>
    <dbReference type="NCBI Taxonomy" id="6661"/>
    <lineage>
        <taxon>Eukaryota</taxon>
        <taxon>Metazoa</taxon>
        <taxon>Ecdysozoa</taxon>
        <taxon>Arthropoda</taxon>
        <taxon>Crustacea</taxon>
        <taxon>Branchiopoda</taxon>
        <taxon>Anostraca</taxon>
        <taxon>Artemiidae</taxon>
        <taxon>Artemia</taxon>
    </lineage>
</organism>
<evidence type="ECO:0000256" key="3">
    <source>
        <dbReference type="ARBA" id="ARBA00025734"/>
    </source>
</evidence>
<evidence type="ECO:0000256" key="1">
    <source>
        <dbReference type="ARBA" id="ARBA00004123"/>
    </source>
</evidence>
<dbReference type="FunFam" id="2.40.250.10:FF:000001">
    <property type="entry name" value="Core-binding factor subunit beta"/>
    <property type="match status" value="1"/>
</dbReference>
<dbReference type="EMBL" id="JAVRJZ010000124">
    <property type="protein sequence ID" value="KAK2703030.1"/>
    <property type="molecule type" value="Genomic_DNA"/>
</dbReference>
<evidence type="ECO:0000256" key="2">
    <source>
        <dbReference type="ARBA" id="ARBA00023242"/>
    </source>
</evidence>
<dbReference type="Gene3D" id="2.40.250.10">
    <property type="entry name" value="Core binding factor, beta subunit"/>
    <property type="match status" value="1"/>
</dbReference>
<sequence>MMNDTAALLSSMLPPYADALGLYDPNAGVPHHHHPPKPALMYRVPRVVADQKSKFESDELFRRLGRESETRYVGFRDRPIEERQARFINGCKEGHTEIAVVATGTNFQLVFSPLSIGYSSSENLDTCDFSKEPGKVHFRSRFILNGVCVRWRGWIDQDRLDGVGCLEFDEDSAKVEDTYRRDQVERFNQRLREFEEEQRAFRAAHHGHILGDRGDPHAEMDARKKMHEMAHHLAH</sequence>
<reference evidence="5" key="1">
    <citation type="submission" date="2023-07" db="EMBL/GenBank/DDBJ databases">
        <title>Chromosome-level genome assembly of Artemia franciscana.</title>
        <authorList>
            <person name="Jo E."/>
        </authorList>
    </citation>
    <scope>NUCLEOTIDE SEQUENCE</scope>
    <source>
        <tissue evidence="5">Whole body</tissue>
    </source>
</reference>
<dbReference type="InterPro" id="IPR003417">
    <property type="entry name" value="CBF_beta"/>
</dbReference>
<dbReference type="GO" id="GO:0043565">
    <property type="term" value="F:sequence-specific DNA binding"/>
    <property type="evidence" value="ECO:0007669"/>
    <property type="project" value="TreeGrafter"/>
</dbReference>
<dbReference type="PANTHER" id="PTHR10276:SF3">
    <property type="entry name" value="CORE-BINDING FACTOR SUBUNIT BETA"/>
    <property type="match status" value="1"/>
</dbReference>
<accession>A0AA88H2G0</accession>
<dbReference type="PANTHER" id="PTHR10276">
    <property type="entry name" value="CORE-BINDING FACTOR, BETA SUBUNIT"/>
    <property type="match status" value="1"/>
</dbReference>
<dbReference type="Pfam" id="PF02312">
    <property type="entry name" value="CBF_beta"/>
    <property type="match status" value="1"/>
</dbReference>